<dbReference type="GO" id="GO:0005524">
    <property type="term" value="F:ATP binding"/>
    <property type="evidence" value="ECO:0007669"/>
    <property type="project" value="UniProtKB-KW"/>
</dbReference>
<feature type="non-terminal residue" evidence="4">
    <location>
        <position position="1"/>
    </location>
</feature>
<dbReference type="GO" id="GO:0004540">
    <property type="term" value="F:RNA nuclease activity"/>
    <property type="evidence" value="ECO:0007669"/>
    <property type="project" value="InterPro"/>
</dbReference>
<dbReference type="STRING" id="56216.A0A1A6H538"/>
<dbReference type="AlphaFoldDB" id="A0A1A6H538"/>
<evidence type="ECO:0000256" key="1">
    <source>
        <dbReference type="ARBA" id="ARBA00022741"/>
    </source>
</evidence>
<reference evidence="4 5" key="1">
    <citation type="submission" date="2016-06" db="EMBL/GenBank/DDBJ databases">
        <title>The Draft Genome Sequence and Annotation of the Desert Woodrat Neotoma lepida.</title>
        <authorList>
            <person name="Campbell M."/>
            <person name="Oakeson K.F."/>
            <person name="Yandell M."/>
            <person name="Halpert J.R."/>
            <person name="Dearing D."/>
        </authorList>
    </citation>
    <scope>NUCLEOTIDE SEQUENCE [LARGE SCALE GENOMIC DNA]</scope>
    <source>
        <strain evidence="4">417</strain>
        <tissue evidence="4">Liver</tissue>
    </source>
</reference>
<dbReference type="InterPro" id="IPR010513">
    <property type="entry name" value="KEN_dom"/>
</dbReference>
<dbReference type="OrthoDB" id="194358at2759"/>
<name>A0A1A6H538_NEOLE</name>
<dbReference type="EMBL" id="LZPO01046655">
    <property type="protein sequence ID" value="OBS73424.1"/>
    <property type="molecule type" value="Genomic_DNA"/>
</dbReference>
<dbReference type="Gene3D" id="1.20.1440.180">
    <property type="entry name" value="KEN domain"/>
    <property type="match status" value="1"/>
</dbReference>
<accession>A0A1A6H538</accession>
<comment type="caution">
    <text evidence="4">The sequence shown here is derived from an EMBL/GenBank/DDBJ whole genome shotgun (WGS) entry which is preliminary data.</text>
</comment>
<evidence type="ECO:0000256" key="2">
    <source>
        <dbReference type="ARBA" id="ARBA00022840"/>
    </source>
</evidence>
<keyword evidence="2" id="KW-0067">ATP-binding</keyword>
<keyword evidence="5" id="KW-1185">Reference proteome</keyword>
<dbReference type="Proteomes" id="UP000092124">
    <property type="component" value="Unassembled WGS sequence"/>
</dbReference>
<evidence type="ECO:0000313" key="4">
    <source>
        <dbReference type="EMBL" id="OBS73424.1"/>
    </source>
</evidence>
<evidence type="ECO:0000259" key="3">
    <source>
        <dbReference type="PROSITE" id="PS51392"/>
    </source>
</evidence>
<dbReference type="SMART" id="SM00580">
    <property type="entry name" value="PUG"/>
    <property type="match status" value="1"/>
</dbReference>
<organism evidence="4 5">
    <name type="scientific">Neotoma lepida</name>
    <name type="common">Desert woodrat</name>
    <dbReference type="NCBI Taxonomy" id="56216"/>
    <lineage>
        <taxon>Eukaryota</taxon>
        <taxon>Metazoa</taxon>
        <taxon>Chordata</taxon>
        <taxon>Craniata</taxon>
        <taxon>Vertebrata</taxon>
        <taxon>Euteleostomi</taxon>
        <taxon>Mammalia</taxon>
        <taxon>Eutheria</taxon>
        <taxon>Euarchontoglires</taxon>
        <taxon>Glires</taxon>
        <taxon>Rodentia</taxon>
        <taxon>Myomorpha</taxon>
        <taxon>Muroidea</taxon>
        <taxon>Cricetidae</taxon>
        <taxon>Neotominae</taxon>
        <taxon>Neotoma</taxon>
    </lineage>
</organism>
<proteinExistence type="predicted"/>
<gene>
    <name evidence="4" type="ORF">A6R68_16038</name>
</gene>
<dbReference type="InterPro" id="IPR042745">
    <property type="entry name" value="RNase-L_RNase"/>
</dbReference>
<dbReference type="InterPro" id="IPR038357">
    <property type="entry name" value="KEN_sf"/>
</dbReference>
<dbReference type="PROSITE" id="PS51392">
    <property type="entry name" value="KEN"/>
    <property type="match status" value="1"/>
</dbReference>
<keyword evidence="1" id="KW-0547">Nucleotide-binding</keyword>
<dbReference type="CDD" id="cd10423">
    <property type="entry name" value="RNase_RNase-L"/>
    <property type="match status" value="1"/>
</dbReference>
<dbReference type="FunFam" id="1.20.1440.180:FF:000003">
    <property type="entry name" value="Ribonuclease L"/>
    <property type="match status" value="1"/>
</dbReference>
<feature type="domain" description="KEN" evidence="3">
    <location>
        <begin position="72"/>
        <end position="203"/>
    </location>
</feature>
<protein>
    <recommendedName>
        <fullName evidence="3">KEN domain-containing protein</fullName>
    </recommendedName>
</protein>
<evidence type="ECO:0000313" key="5">
    <source>
        <dbReference type="Proteomes" id="UP000092124"/>
    </source>
</evidence>
<sequence>DKDFPPTIQTYLLITKENQIKRLQTILGVEALGQLVFYMVKKGEIPFETLKAQNNEEVVEKSPDEETKDLICCLRYRTLRNVGNESDIKTQKGKSKLLKQLKSWTPERSRSFYQWTSKIDKYVMKKMNKKTSSPYQDTVGDLLRFIRNMGEHINEDQNKPMKKRIGEPSRYFQETFPDLIIYVYKKLQNTKYRKHFPEAQSSLSVPEAAGPADLQS</sequence>
<dbReference type="GO" id="GO:0006397">
    <property type="term" value="P:mRNA processing"/>
    <property type="evidence" value="ECO:0007669"/>
    <property type="project" value="InterPro"/>
</dbReference>
<dbReference type="Pfam" id="PF06479">
    <property type="entry name" value="Ribonuc_2-5A"/>
    <property type="match status" value="1"/>
</dbReference>